<feature type="compositionally biased region" description="Polar residues" evidence="1">
    <location>
        <begin position="239"/>
        <end position="256"/>
    </location>
</feature>
<feature type="compositionally biased region" description="Polar residues" evidence="1">
    <location>
        <begin position="211"/>
        <end position="220"/>
    </location>
</feature>
<dbReference type="AlphaFoldDB" id="A0A2X0KW97"/>
<gene>
    <name evidence="2" type="ORF">BZ3500_MVSOF-1268-A1-R1_CHR7-1G09102</name>
</gene>
<feature type="region of interest" description="Disordered" evidence="1">
    <location>
        <begin position="105"/>
        <end position="125"/>
    </location>
</feature>
<name>A0A2X0KW97_9BASI</name>
<feature type="compositionally biased region" description="Basic and acidic residues" evidence="1">
    <location>
        <begin position="200"/>
        <end position="209"/>
    </location>
</feature>
<evidence type="ECO:0000256" key="1">
    <source>
        <dbReference type="SAM" id="MobiDB-lite"/>
    </source>
</evidence>
<feature type="compositionally biased region" description="Low complexity" evidence="1">
    <location>
        <begin position="183"/>
        <end position="199"/>
    </location>
</feature>
<reference evidence="3" key="1">
    <citation type="submission" date="2016-10" db="EMBL/GenBank/DDBJ databases">
        <authorList>
            <person name="Jeantristanb JTB J.-T."/>
            <person name="Ricardo R."/>
        </authorList>
    </citation>
    <scope>NUCLEOTIDE SEQUENCE [LARGE SCALE GENOMIC DNA]</scope>
</reference>
<sequence>MVIVLPKQITSTKWLVANGQAHPRCGACVLISQSRGLPVDHNPPCIYLDPNPEPNGTAQEDPTSLADQLFDQHAAQRKAKRQKRIKELDKRLKLMEDKLKARRLSNKKDAIPASEYTPLTPPTAEERDALLRSLVPRKMPSPPPRHLPPTLEPLYTGRFEEVAPEVSWRAAHLGHENQNLVVSSPQSGSNRSGSSSGHSEASEANERTRNHSTTSWKTTASSIWPPGGPPHSPDSSRSNHSGGSPKLQGSNEASRSTLATAYQDRVIGSMSAYYPTHQMSIEASMPVQQYAPHYPAQPAQTVVDLRPNSSGKAETEYVAQAAYPSRYQGYDQSHFVLADGSQQTYHGDHSAHQVRDQRCSSSAPAYPVEDGGRQWVSPGHPVYHDQHQQHSDYPNTHEEYAQLEVTYSQPLGAGIQEGHDQGFSHIYQNGAGHDPTAVHGYGGQYMGQ</sequence>
<accession>A0A2X0KW97</accession>
<evidence type="ECO:0000313" key="3">
    <source>
        <dbReference type="Proteomes" id="UP000249723"/>
    </source>
</evidence>
<protein>
    <submittedName>
        <fullName evidence="2">BZ3500_MvSof-1268-A1-R1_Chr7-1g09102 protein</fullName>
    </submittedName>
</protein>
<feature type="region of interest" description="Disordered" evidence="1">
    <location>
        <begin position="180"/>
        <end position="256"/>
    </location>
</feature>
<evidence type="ECO:0000313" key="2">
    <source>
        <dbReference type="EMBL" id="SDA02807.1"/>
    </source>
</evidence>
<dbReference type="OrthoDB" id="2537154at2759"/>
<organism evidence="2 3">
    <name type="scientific">Microbotryum saponariae</name>
    <dbReference type="NCBI Taxonomy" id="289078"/>
    <lineage>
        <taxon>Eukaryota</taxon>
        <taxon>Fungi</taxon>
        <taxon>Dikarya</taxon>
        <taxon>Basidiomycota</taxon>
        <taxon>Pucciniomycotina</taxon>
        <taxon>Microbotryomycetes</taxon>
        <taxon>Microbotryales</taxon>
        <taxon>Microbotryaceae</taxon>
        <taxon>Microbotryum</taxon>
    </lineage>
</organism>
<keyword evidence="3" id="KW-1185">Reference proteome</keyword>
<dbReference type="Proteomes" id="UP000249723">
    <property type="component" value="Unassembled WGS sequence"/>
</dbReference>
<proteinExistence type="predicted"/>
<dbReference type="EMBL" id="FMWP01000127">
    <property type="protein sequence ID" value="SDA02807.1"/>
    <property type="molecule type" value="Genomic_DNA"/>
</dbReference>